<keyword evidence="4" id="KW-0378">Hydrolase</keyword>
<evidence type="ECO:0000256" key="8">
    <source>
        <dbReference type="SAM" id="MobiDB-lite"/>
    </source>
</evidence>
<gene>
    <name evidence="9" type="ORF">EK21DRAFT_51506</name>
</gene>
<evidence type="ECO:0000256" key="7">
    <source>
        <dbReference type="ARBA" id="ARBA00023239"/>
    </source>
</evidence>
<evidence type="ECO:0000256" key="3">
    <source>
        <dbReference type="ARBA" id="ARBA00022763"/>
    </source>
</evidence>
<dbReference type="Gene3D" id="3.90.1680.10">
    <property type="entry name" value="SOS response associated peptidase-like"/>
    <property type="match status" value="1"/>
</dbReference>
<dbReference type="GO" id="GO:0006508">
    <property type="term" value="P:proteolysis"/>
    <property type="evidence" value="ECO:0007669"/>
    <property type="project" value="UniProtKB-KW"/>
</dbReference>
<dbReference type="GO" id="GO:0008233">
    <property type="term" value="F:peptidase activity"/>
    <property type="evidence" value="ECO:0007669"/>
    <property type="project" value="UniProtKB-KW"/>
</dbReference>
<dbReference type="SUPFAM" id="SSF143081">
    <property type="entry name" value="BB1717-like"/>
    <property type="match status" value="1"/>
</dbReference>
<dbReference type="Proteomes" id="UP000799777">
    <property type="component" value="Unassembled WGS sequence"/>
</dbReference>
<evidence type="ECO:0000256" key="4">
    <source>
        <dbReference type="ARBA" id="ARBA00022801"/>
    </source>
</evidence>
<evidence type="ECO:0000256" key="5">
    <source>
        <dbReference type="ARBA" id="ARBA00023124"/>
    </source>
</evidence>
<feature type="compositionally biased region" description="Polar residues" evidence="8">
    <location>
        <begin position="382"/>
        <end position="410"/>
    </location>
</feature>
<organism evidence="9 10">
    <name type="scientific">Setomelanomma holmii</name>
    <dbReference type="NCBI Taxonomy" id="210430"/>
    <lineage>
        <taxon>Eukaryota</taxon>
        <taxon>Fungi</taxon>
        <taxon>Dikarya</taxon>
        <taxon>Ascomycota</taxon>
        <taxon>Pezizomycotina</taxon>
        <taxon>Dothideomycetes</taxon>
        <taxon>Pleosporomycetidae</taxon>
        <taxon>Pleosporales</taxon>
        <taxon>Pleosporineae</taxon>
        <taxon>Phaeosphaeriaceae</taxon>
        <taxon>Setomelanomma</taxon>
    </lineage>
</organism>
<dbReference type="AlphaFoldDB" id="A0A9P4HMV5"/>
<keyword evidence="7" id="KW-0456">Lyase</keyword>
<dbReference type="OrthoDB" id="2111841at2759"/>
<name>A0A9P4HMV5_9PLEO</name>
<dbReference type="EMBL" id="ML978154">
    <property type="protein sequence ID" value="KAF2036425.1"/>
    <property type="molecule type" value="Genomic_DNA"/>
</dbReference>
<protein>
    <submittedName>
        <fullName evidence="9">DUF159-domain-containing protein</fullName>
    </submittedName>
</protein>
<keyword evidence="6" id="KW-0238">DNA-binding</keyword>
<dbReference type="GO" id="GO:0016829">
    <property type="term" value="F:lyase activity"/>
    <property type="evidence" value="ECO:0007669"/>
    <property type="project" value="UniProtKB-KW"/>
</dbReference>
<dbReference type="InterPro" id="IPR003738">
    <property type="entry name" value="SRAP"/>
</dbReference>
<dbReference type="GO" id="GO:0106300">
    <property type="term" value="P:protein-DNA covalent cross-linking repair"/>
    <property type="evidence" value="ECO:0007669"/>
    <property type="project" value="InterPro"/>
</dbReference>
<dbReference type="PANTHER" id="PTHR13604">
    <property type="entry name" value="DC12-RELATED"/>
    <property type="match status" value="1"/>
</dbReference>
<evidence type="ECO:0000256" key="1">
    <source>
        <dbReference type="ARBA" id="ARBA00008136"/>
    </source>
</evidence>
<dbReference type="Pfam" id="PF02586">
    <property type="entry name" value="SRAP"/>
    <property type="match status" value="1"/>
</dbReference>
<comment type="caution">
    <text evidence="9">The sequence shown here is derived from an EMBL/GenBank/DDBJ whole genome shotgun (WGS) entry which is preliminary data.</text>
</comment>
<evidence type="ECO:0000313" key="10">
    <source>
        <dbReference type="Proteomes" id="UP000799777"/>
    </source>
</evidence>
<feature type="compositionally biased region" description="Basic and acidic residues" evidence="8">
    <location>
        <begin position="267"/>
        <end position="282"/>
    </location>
</feature>
<dbReference type="GO" id="GO:0003697">
    <property type="term" value="F:single-stranded DNA binding"/>
    <property type="evidence" value="ECO:0007669"/>
    <property type="project" value="InterPro"/>
</dbReference>
<sequence>MCGRYALALRPSEVRQQFEQSHMPVEEAPDDDDDVRQSYNFAPGYHGLIYRADGQEHGGATGDTRYKLQSMQWGLVPFWTKRNPDYGSKMKTINCRDDSLIEDRGMWTTMKKKKRCIIVAQGFYEWLKKGNQKVPHFTKRKDGQLMCFAGLWDCVQFEDSTEKLYTYTIITTDSNKQLSFLHDRMPVILENGSEAIRTWLDPTRTEWSKDLQTLLKPYEGSLECYPVSQEVGKVGNNSPSFLVPINSAENKNNIANFFGNQRKAGKSKNEEQSVKKAVHDLNDSTTQDGKVKIEHDVNETRATTDRVEGTEDNAPLPVPEAPGAQTSEQFKGIKRERSEAEDESSTADAEPPHKTRKPAPSASPTKKTVVSPAKSPAKKQGTRSATSNGSAAKTSKSDGSQKITSFFSEK</sequence>
<evidence type="ECO:0000256" key="2">
    <source>
        <dbReference type="ARBA" id="ARBA00022670"/>
    </source>
</evidence>
<evidence type="ECO:0000313" key="9">
    <source>
        <dbReference type="EMBL" id="KAF2036425.1"/>
    </source>
</evidence>
<dbReference type="PANTHER" id="PTHR13604:SF0">
    <property type="entry name" value="ABASIC SITE PROCESSING PROTEIN HMCES"/>
    <property type="match status" value="1"/>
</dbReference>
<keyword evidence="3" id="KW-0227">DNA damage</keyword>
<keyword evidence="10" id="KW-1185">Reference proteome</keyword>
<reference evidence="9" key="1">
    <citation type="journal article" date="2020" name="Stud. Mycol.">
        <title>101 Dothideomycetes genomes: a test case for predicting lifestyles and emergence of pathogens.</title>
        <authorList>
            <person name="Haridas S."/>
            <person name="Albert R."/>
            <person name="Binder M."/>
            <person name="Bloem J."/>
            <person name="Labutti K."/>
            <person name="Salamov A."/>
            <person name="Andreopoulos B."/>
            <person name="Baker S."/>
            <person name="Barry K."/>
            <person name="Bills G."/>
            <person name="Bluhm B."/>
            <person name="Cannon C."/>
            <person name="Castanera R."/>
            <person name="Culley D."/>
            <person name="Daum C."/>
            <person name="Ezra D."/>
            <person name="Gonzalez J."/>
            <person name="Henrissat B."/>
            <person name="Kuo A."/>
            <person name="Liang C."/>
            <person name="Lipzen A."/>
            <person name="Lutzoni F."/>
            <person name="Magnuson J."/>
            <person name="Mondo S."/>
            <person name="Nolan M."/>
            <person name="Ohm R."/>
            <person name="Pangilinan J."/>
            <person name="Park H.-J."/>
            <person name="Ramirez L."/>
            <person name="Alfaro M."/>
            <person name="Sun H."/>
            <person name="Tritt A."/>
            <person name="Yoshinaga Y."/>
            <person name="Zwiers L.-H."/>
            <person name="Turgeon B."/>
            <person name="Goodwin S."/>
            <person name="Spatafora J."/>
            <person name="Crous P."/>
            <person name="Grigoriev I."/>
        </authorList>
    </citation>
    <scope>NUCLEOTIDE SEQUENCE</scope>
    <source>
        <strain evidence="9">CBS 110217</strain>
    </source>
</reference>
<proteinExistence type="inferred from homology"/>
<accession>A0A9P4HMV5</accession>
<keyword evidence="2" id="KW-0645">Protease</keyword>
<feature type="compositionally biased region" description="Basic and acidic residues" evidence="8">
    <location>
        <begin position="289"/>
        <end position="309"/>
    </location>
</feature>
<feature type="region of interest" description="Disordered" evidence="8">
    <location>
        <begin position="259"/>
        <end position="410"/>
    </location>
</feature>
<comment type="similarity">
    <text evidence="1">Belongs to the SOS response-associated peptidase family.</text>
</comment>
<dbReference type="InterPro" id="IPR036590">
    <property type="entry name" value="SRAP-like"/>
</dbReference>
<evidence type="ECO:0000256" key="6">
    <source>
        <dbReference type="ARBA" id="ARBA00023125"/>
    </source>
</evidence>
<keyword evidence="5" id="KW-0190">Covalent protein-DNA linkage</keyword>